<sequence>MTERAPKLALLSRRYPPLIGGAERVLGYLAEALAREGADVAVLTSAVAEAAALAPREEVDYPRSQGGGRLTIHRLKTSPLRFVGTWAYMRNLARWLATNPVDLAYVSMLKHDAYVAVAAGAERGFPVVLRPEGAGATGDVAWQAKGNFGARIARRCKRADALVAISPPVRAELVDAGYDEATIHDLPNGVPIPSRAWQRREGWQRSPRAIFVGRLAPEKGLDTLVRAWPIVRETFPEARLTLVGEGPERPGLDRLARELGLAGPAFAMPGPSADVEDELRGADLFVLPSTEEGMSIALMEAMALGVPVVASAIPGNRRLIADFKHGRLAPPREPETLARTVVEQWSTFDRAFHMSRAARGRVEQQYSIRTVARRHLNLFRELIARERSG</sequence>
<name>A0ABT6FIK4_9BACT</name>
<dbReference type="EMBL" id="JARRAG010000002">
    <property type="protein sequence ID" value="MDG3007410.1"/>
    <property type="molecule type" value="Genomic_DNA"/>
</dbReference>
<evidence type="ECO:0000259" key="3">
    <source>
        <dbReference type="Pfam" id="PF13439"/>
    </source>
</evidence>
<evidence type="ECO:0000256" key="2">
    <source>
        <dbReference type="ARBA" id="ARBA00022679"/>
    </source>
</evidence>
<dbReference type="Gene3D" id="3.40.50.2000">
    <property type="entry name" value="Glycogen Phosphorylase B"/>
    <property type="match status" value="2"/>
</dbReference>
<gene>
    <name evidence="4" type="ORF">PZE19_26915</name>
</gene>
<dbReference type="GO" id="GO:0016757">
    <property type="term" value="F:glycosyltransferase activity"/>
    <property type="evidence" value="ECO:0007669"/>
    <property type="project" value="UniProtKB-KW"/>
</dbReference>
<evidence type="ECO:0000256" key="1">
    <source>
        <dbReference type="ARBA" id="ARBA00022676"/>
    </source>
</evidence>
<proteinExistence type="predicted"/>
<dbReference type="Pfam" id="PF13439">
    <property type="entry name" value="Glyco_transf_4"/>
    <property type="match status" value="1"/>
</dbReference>
<dbReference type="InterPro" id="IPR028098">
    <property type="entry name" value="Glyco_trans_4-like_N"/>
</dbReference>
<keyword evidence="2 4" id="KW-0808">Transferase</keyword>
<accession>A0ABT6FIK4</accession>
<protein>
    <submittedName>
        <fullName evidence="4">Glycosyltransferase family 4 protein</fullName>
        <ecNumber evidence="4">2.4.-.-</ecNumber>
    </submittedName>
</protein>
<dbReference type="EC" id="2.4.-.-" evidence="4"/>
<comment type="caution">
    <text evidence="4">The sequence shown here is derived from an EMBL/GenBank/DDBJ whole genome shotgun (WGS) entry which is preliminary data.</text>
</comment>
<reference evidence="4 5" key="1">
    <citation type="submission" date="2023-03" db="EMBL/GenBank/DDBJ databases">
        <title>Paludisphaera mucosa sp. nov. a novel planctomycete from northern fen.</title>
        <authorList>
            <person name="Ivanova A."/>
        </authorList>
    </citation>
    <scope>NUCLEOTIDE SEQUENCE [LARGE SCALE GENOMIC DNA]</scope>
    <source>
        <strain evidence="4 5">Pla2</strain>
    </source>
</reference>
<dbReference type="RefSeq" id="WP_277863690.1">
    <property type="nucleotide sequence ID" value="NZ_JARRAG010000002.1"/>
</dbReference>
<keyword evidence="5" id="KW-1185">Reference proteome</keyword>
<dbReference type="Proteomes" id="UP001216907">
    <property type="component" value="Unassembled WGS sequence"/>
</dbReference>
<keyword evidence="1 4" id="KW-0328">Glycosyltransferase</keyword>
<dbReference type="SUPFAM" id="SSF53756">
    <property type="entry name" value="UDP-Glycosyltransferase/glycogen phosphorylase"/>
    <property type="match status" value="1"/>
</dbReference>
<evidence type="ECO:0000313" key="4">
    <source>
        <dbReference type="EMBL" id="MDG3007410.1"/>
    </source>
</evidence>
<organism evidence="4 5">
    <name type="scientific">Paludisphaera mucosa</name>
    <dbReference type="NCBI Taxonomy" id="3030827"/>
    <lineage>
        <taxon>Bacteria</taxon>
        <taxon>Pseudomonadati</taxon>
        <taxon>Planctomycetota</taxon>
        <taxon>Planctomycetia</taxon>
        <taxon>Isosphaerales</taxon>
        <taxon>Isosphaeraceae</taxon>
        <taxon>Paludisphaera</taxon>
    </lineage>
</organism>
<evidence type="ECO:0000313" key="5">
    <source>
        <dbReference type="Proteomes" id="UP001216907"/>
    </source>
</evidence>
<dbReference type="PANTHER" id="PTHR12526">
    <property type="entry name" value="GLYCOSYLTRANSFERASE"/>
    <property type="match status" value="1"/>
</dbReference>
<dbReference type="CDD" id="cd03801">
    <property type="entry name" value="GT4_PimA-like"/>
    <property type="match status" value="1"/>
</dbReference>
<feature type="domain" description="Glycosyltransferase subfamily 4-like N-terminal" evidence="3">
    <location>
        <begin position="19"/>
        <end position="191"/>
    </location>
</feature>
<dbReference type="PANTHER" id="PTHR12526:SF510">
    <property type="entry name" value="D-INOSITOL 3-PHOSPHATE GLYCOSYLTRANSFERASE"/>
    <property type="match status" value="1"/>
</dbReference>
<dbReference type="Pfam" id="PF13692">
    <property type="entry name" value="Glyco_trans_1_4"/>
    <property type="match status" value="1"/>
</dbReference>